<dbReference type="Proteomes" id="UP001140091">
    <property type="component" value="Unassembled WGS sequence"/>
</dbReference>
<comment type="caution">
    <text evidence="1">The sequence shown here is derived from an EMBL/GenBank/DDBJ whole genome shotgun (WGS) entry which is preliminary data.</text>
</comment>
<dbReference type="AlphaFoldDB" id="A0A9W8JGZ6"/>
<gene>
    <name evidence="1" type="ORF">H1R20_g2702</name>
</gene>
<evidence type="ECO:0000313" key="2">
    <source>
        <dbReference type="Proteomes" id="UP001140091"/>
    </source>
</evidence>
<name>A0A9W8JGZ6_9AGAR</name>
<dbReference type="OrthoDB" id="3058001at2759"/>
<organism evidence="1 2">
    <name type="scientific">Candolleomyces eurysporus</name>
    <dbReference type="NCBI Taxonomy" id="2828524"/>
    <lineage>
        <taxon>Eukaryota</taxon>
        <taxon>Fungi</taxon>
        <taxon>Dikarya</taxon>
        <taxon>Basidiomycota</taxon>
        <taxon>Agaricomycotina</taxon>
        <taxon>Agaricomycetes</taxon>
        <taxon>Agaricomycetidae</taxon>
        <taxon>Agaricales</taxon>
        <taxon>Agaricineae</taxon>
        <taxon>Psathyrellaceae</taxon>
        <taxon>Candolleomyces</taxon>
    </lineage>
</organism>
<sequence>MLQSPTAQIEGHPAVLPFADVENIPHVLQRSSCKSWHPKVTAYRLTFSAVALGLGTSKALASASEGSRSPLSTTIEWISGIVVLLLEYEAKDTARPYWFFKADIMDGVRKLFRNHLGINIPQYDTEERDLDSLFKPKTLPITGYRIIVTASAISFGMTKAALAYRGFEPAPITVEWIYAVVVTLGMYWLGFYEASGNEVMPWLFLNDYSHQVAFMRPAQESAEPTPLGKLDHEAQTV</sequence>
<protein>
    <submittedName>
        <fullName evidence="1">Uncharacterized protein</fullName>
    </submittedName>
</protein>
<accession>A0A9W8JGZ6</accession>
<feature type="non-terminal residue" evidence="1">
    <location>
        <position position="237"/>
    </location>
</feature>
<dbReference type="EMBL" id="JANBPK010000719">
    <property type="protein sequence ID" value="KAJ2934397.1"/>
    <property type="molecule type" value="Genomic_DNA"/>
</dbReference>
<keyword evidence="2" id="KW-1185">Reference proteome</keyword>
<proteinExistence type="predicted"/>
<reference evidence="1" key="1">
    <citation type="submission" date="2022-06" db="EMBL/GenBank/DDBJ databases">
        <title>Genome Sequence of Candolleomyces eurysporus.</title>
        <authorList>
            <person name="Buettner E."/>
        </authorList>
    </citation>
    <scope>NUCLEOTIDE SEQUENCE</scope>
    <source>
        <strain evidence="1">VTCC 930004</strain>
    </source>
</reference>
<evidence type="ECO:0000313" key="1">
    <source>
        <dbReference type="EMBL" id="KAJ2934397.1"/>
    </source>
</evidence>